<evidence type="ECO:0000313" key="2">
    <source>
        <dbReference type="EMBL" id="KAK3309223.1"/>
    </source>
</evidence>
<dbReference type="RefSeq" id="XP_062725003.1">
    <property type="nucleotide sequence ID" value="XM_062861789.1"/>
</dbReference>
<dbReference type="InterPro" id="IPR029032">
    <property type="entry name" value="AhpD-like"/>
</dbReference>
<dbReference type="AlphaFoldDB" id="A0AAJ0GZV7"/>
<dbReference type="InterPro" id="IPR003779">
    <property type="entry name" value="CMD-like"/>
</dbReference>
<dbReference type="PANTHER" id="PTHR33570">
    <property type="entry name" value="4-CARBOXYMUCONOLACTONE DECARBOXYLASE FAMILY PROTEIN"/>
    <property type="match status" value="1"/>
</dbReference>
<dbReference type="GO" id="GO:0051920">
    <property type="term" value="F:peroxiredoxin activity"/>
    <property type="evidence" value="ECO:0007669"/>
    <property type="project" value="InterPro"/>
</dbReference>
<dbReference type="Pfam" id="PF02627">
    <property type="entry name" value="CMD"/>
    <property type="match status" value="1"/>
</dbReference>
<organism evidence="2 3">
    <name type="scientific">Chaetomium strumarium</name>
    <dbReference type="NCBI Taxonomy" id="1170767"/>
    <lineage>
        <taxon>Eukaryota</taxon>
        <taxon>Fungi</taxon>
        <taxon>Dikarya</taxon>
        <taxon>Ascomycota</taxon>
        <taxon>Pezizomycotina</taxon>
        <taxon>Sordariomycetes</taxon>
        <taxon>Sordariomycetidae</taxon>
        <taxon>Sordariales</taxon>
        <taxon>Chaetomiaceae</taxon>
        <taxon>Chaetomium</taxon>
    </lineage>
</organism>
<feature type="domain" description="Carboxymuconolactone decarboxylase-like" evidence="1">
    <location>
        <begin position="48"/>
        <end position="128"/>
    </location>
</feature>
<dbReference type="SUPFAM" id="SSF69118">
    <property type="entry name" value="AhpD-like"/>
    <property type="match status" value="1"/>
</dbReference>
<dbReference type="InterPro" id="IPR052512">
    <property type="entry name" value="4CMD/NDH-1_regulator"/>
</dbReference>
<comment type="caution">
    <text evidence="2">The sequence shown here is derived from an EMBL/GenBank/DDBJ whole genome shotgun (WGS) entry which is preliminary data.</text>
</comment>
<protein>
    <submittedName>
        <fullName evidence="2">4-carboxymuconolactone decarboxylase</fullName>
    </submittedName>
</protein>
<dbReference type="EMBL" id="JAUDZG010000002">
    <property type="protein sequence ID" value="KAK3309223.1"/>
    <property type="molecule type" value="Genomic_DNA"/>
</dbReference>
<evidence type="ECO:0000259" key="1">
    <source>
        <dbReference type="Pfam" id="PF02627"/>
    </source>
</evidence>
<proteinExistence type="predicted"/>
<dbReference type="Gene3D" id="1.20.1290.10">
    <property type="entry name" value="AhpD-like"/>
    <property type="match status" value="1"/>
</dbReference>
<accession>A0AAJ0GZV7</accession>
<gene>
    <name evidence="2" type="ORF">B0T15DRAFT_134169</name>
</gene>
<dbReference type="PANTHER" id="PTHR33570:SF2">
    <property type="entry name" value="CARBOXYMUCONOLACTONE DECARBOXYLASE-LIKE DOMAIN-CONTAINING PROTEIN"/>
    <property type="match status" value="1"/>
</dbReference>
<evidence type="ECO:0000313" key="3">
    <source>
        <dbReference type="Proteomes" id="UP001273166"/>
    </source>
</evidence>
<dbReference type="Proteomes" id="UP001273166">
    <property type="component" value="Unassembled WGS sequence"/>
</dbReference>
<reference evidence="2" key="1">
    <citation type="journal article" date="2023" name="Mol. Phylogenet. Evol.">
        <title>Genome-scale phylogeny and comparative genomics of the fungal order Sordariales.</title>
        <authorList>
            <person name="Hensen N."/>
            <person name="Bonometti L."/>
            <person name="Westerberg I."/>
            <person name="Brannstrom I.O."/>
            <person name="Guillou S."/>
            <person name="Cros-Aarteil S."/>
            <person name="Calhoun S."/>
            <person name="Haridas S."/>
            <person name="Kuo A."/>
            <person name="Mondo S."/>
            <person name="Pangilinan J."/>
            <person name="Riley R."/>
            <person name="LaButti K."/>
            <person name="Andreopoulos B."/>
            <person name="Lipzen A."/>
            <person name="Chen C."/>
            <person name="Yan M."/>
            <person name="Daum C."/>
            <person name="Ng V."/>
            <person name="Clum A."/>
            <person name="Steindorff A."/>
            <person name="Ohm R.A."/>
            <person name="Martin F."/>
            <person name="Silar P."/>
            <person name="Natvig D.O."/>
            <person name="Lalanne C."/>
            <person name="Gautier V."/>
            <person name="Ament-Velasquez S.L."/>
            <person name="Kruys A."/>
            <person name="Hutchinson M.I."/>
            <person name="Powell A.J."/>
            <person name="Barry K."/>
            <person name="Miller A.N."/>
            <person name="Grigoriev I.V."/>
            <person name="Debuchy R."/>
            <person name="Gladieux P."/>
            <person name="Hiltunen Thoren M."/>
            <person name="Johannesson H."/>
        </authorList>
    </citation>
    <scope>NUCLEOTIDE SEQUENCE</scope>
    <source>
        <strain evidence="2">CBS 333.67</strain>
    </source>
</reference>
<sequence length="149" mass="16494">MSSGDPKSNELHKHLFEEGLKVRRSVVGEAYVERALANGSTEFSRPGQELVTEWCWGYAWTRPGLDRKQRSLLNIGMLMALNRAPELAAHVRGARNNGLTELEIREAILHCTVYCGVPAGVDAMKTAEKVLNEMAEKGEMARELGDKAV</sequence>
<dbReference type="GeneID" id="87880618"/>
<name>A0AAJ0GZV7_9PEZI</name>
<keyword evidence="3" id="KW-1185">Reference proteome</keyword>
<reference evidence="2" key="2">
    <citation type="submission" date="2023-06" db="EMBL/GenBank/DDBJ databases">
        <authorList>
            <consortium name="Lawrence Berkeley National Laboratory"/>
            <person name="Mondo S.J."/>
            <person name="Hensen N."/>
            <person name="Bonometti L."/>
            <person name="Westerberg I."/>
            <person name="Brannstrom I.O."/>
            <person name="Guillou S."/>
            <person name="Cros-Aarteil S."/>
            <person name="Calhoun S."/>
            <person name="Haridas S."/>
            <person name="Kuo A."/>
            <person name="Pangilinan J."/>
            <person name="Riley R."/>
            <person name="Labutti K."/>
            <person name="Andreopoulos B."/>
            <person name="Lipzen A."/>
            <person name="Chen C."/>
            <person name="Yanf M."/>
            <person name="Daum C."/>
            <person name="Ng V."/>
            <person name="Clum A."/>
            <person name="Steindorff A."/>
            <person name="Ohm R."/>
            <person name="Martin F."/>
            <person name="Silar P."/>
            <person name="Natvig D."/>
            <person name="Lalanne C."/>
            <person name="Gautier V."/>
            <person name="Ament-Velasquez S.L."/>
            <person name="Kruys A."/>
            <person name="Hutchinson M.I."/>
            <person name="Powell A.J."/>
            <person name="Barry K."/>
            <person name="Miller A.N."/>
            <person name="Grigoriev I.V."/>
            <person name="Debuchy R."/>
            <person name="Gladieux P."/>
            <person name="Thoren M.H."/>
            <person name="Johannesson H."/>
        </authorList>
    </citation>
    <scope>NUCLEOTIDE SEQUENCE</scope>
    <source>
        <strain evidence="2">CBS 333.67</strain>
    </source>
</reference>